<evidence type="ECO:0000313" key="4">
    <source>
        <dbReference type="Proteomes" id="UP001488838"/>
    </source>
</evidence>
<proteinExistence type="predicted"/>
<feature type="domain" description="Germinal-centre associated nuclear protein nucleoporin homology" evidence="2">
    <location>
        <begin position="50"/>
        <end position="147"/>
    </location>
</feature>
<comment type="caution">
    <text evidence="3">The sequence shown here is derived from an EMBL/GenBank/DDBJ whole genome shotgun (WGS) entry which is preliminary data.</text>
</comment>
<dbReference type="InterPro" id="IPR031908">
    <property type="entry name" value="NupH_GANP"/>
</dbReference>
<keyword evidence="4" id="KW-1185">Reference proteome</keyword>
<feature type="region of interest" description="Disordered" evidence="1">
    <location>
        <begin position="138"/>
        <end position="285"/>
    </location>
</feature>
<evidence type="ECO:0000259" key="2">
    <source>
        <dbReference type="Pfam" id="PF16768"/>
    </source>
</evidence>
<dbReference type="EMBL" id="JBBHLL010001752">
    <property type="protein sequence ID" value="KAK7795788.1"/>
    <property type="molecule type" value="Genomic_DNA"/>
</dbReference>
<dbReference type="AlphaFoldDB" id="A0AAW0H366"/>
<reference evidence="3 4" key="1">
    <citation type="journal article" date="2023" name="bioRxiv">
        <title>Conserved and derived expression patterns and positive selection on dental genes reveal complex evolutionary context of ever-growing rodent molars.</title>
        <authorList>
            <person name="Calamari Z.T."/>
            <person name="Song A."/>
            <person name="Cohen E."/>
            <person name="Akter M."/>
            <person name="Roy R.D."/>
            <person name="Hallikas O."/>
            <person name="Christensen M.M."/>
            <person name="Li P."/>
            <person name="Marangoni P."/>
            <person name="Jernvall J."/>
            <person name="Klein O.D."/>
        </authorList>
    </citation>
    <scope>NUCLEOTIDE SEQUENCE [LARGE SCALE GENOMIC DNA]</scope>
    <source>
        <strain evidence="3">V071</strain>
    </source>
</reference>
<dbReference type="Pfam" id="PF16768">
    <property type="entry name" value="NupH_GANP"/>
    <property type="match status" value="1"/>
</dbReference>
<protein>
    <recommendedName>
        <fullName evidence="2">Germinal-centre associated nuclear protein nucleoporin homology domain-containing protein</fullName>
    </recommendedName>
</protein>
<evidence type="ECO:0000313" key="3">
    <source>
        <dbReference type="EMBL" id="KAK7795788.1"/>
    </source>
</evidence>
<sequence>MNPGNPFIGKQPSAFAVSSSTTGTFQTKSPFRFGQPSLFGQNATLSKNLGFSQATSSSVTSSNFVFSKPANSNTTSALIHPLPNQSVEEEKRGPKSVFGSSNTGFTTFPMSSGSLGEHFPGNKAGIHQGCEEAISLVEPLPTPMKGLKRKEDQDRSPRRHCHEMAEDSDPLSRGDHPPDKRPVRLNRPRGGTLFGRTIQDVFKSNKEVGRLGSKESKKETGFVESGESDHMPIPGGNQSALVPPRLPAVSKEEEAEGRDEKEDSLRGASGRQSKRSESTDSLGGLSSLESTAIQCKNIPDYLNNRTILENHFGKIAKVQRIFTRRSKKLAVVHFFDH</sequence>
<name>A0AAW0H366_MYOGA</name>
<gene>
    <name evidence="3" type="ORF">U0070_011752</name>
</gene>
<feature type="compositionally biased region" description="Basic and acidic residues" evidence="1">
    <location>
        <begin position="149"/>
        <end position="182"/>
    </location>
</feature>
<organism evidence="3 4">
    <name type="scientific">Myodes glareolus</name>
    <name type="common">Bank vole</name>
    <name type="synonym">Clethrionomys glareolus</name>
    <dbReference type="NCBI Taxonomy" id="447135"/>
    <lineage>
        <taxon>Eukaryota</taxon>
        <taxon>Metazoa</taxon>
        <taxon>Chordata</taxon>
        <taxon>Craniata</taxon>
        <taxon>Vertebrata</taxon>
        <taxon>Euteleostomi</taxon>
        <taxon>Mammalia</taxon>
        <taxon>Eutheria</taxon>
        <taxon>Euarchontoglires</taxon>
        <taxon>Glires</taxon>
        <taxon>Rodentia</taxon>
        <taxon>Myomorpha</taxon>
        <taxon>Muroidea</taxon>
        <taxon>Cricetidae</taxon>
        <taxon>Arvicolinae</taxon>
        <taxon>Myodes</taxon>
    </lineage>
</organism>
<feature type="region of interest" description="Disordered" evidence="1">
    <location>
        <begin position="72"/>
        <end position="101"/>
    </location>
</feature>
<dbReference type="Proteomes" id="UP001488838">
    <property type="component" value="Unassembled WGS sequence"/>
</dbReference>
<feature type="compositionally biased region" description="Basic and acidic residues" evidence="1">
    <location>
        <begin position="203"/>
        <end position="221"/>
    </location>
</feature>
<feature type="non-terminal residue" evidence="3">
    <location>
        <position position="337"/>
    </location>
</feature>
<evidence type="ECO:0000256" key="1">
    <source>
        <dbReference type="SAM" id="MobiDB-lite"/>
    </source>
</evidence>
<accession>A0AAW0H366</accession>